<evidence type="ECO:0000313" key="3">
    <source>
        <dbReference type="Proteomes" id="UP000555552"/>
    </source>
</evidence>
<protein>
    <submittedName>
        <fullName evidence="2">Uncharacterized protein</fullName>
    </submittedName>
</protein>
<dbReference type="RefSeq" id="WP_171201585.1">
    <property type="nucleotide sequence ID" value="NZ_BAAANP010000046.1"/>
</dbReference>
<keyword evidence="1" id="KW-0812">Transmembrane</keyword>
<name>A0A849BKU8_9ACTN</name>
<accession>A0A849BKU8</accession>
<dbReference type="Proteomes" id="UP000555552">
    <property type="component" value="Unassembled WGS sequence"/>
</dbReference>
<dbReference type="AlphaFoldDB" id="A0A849BKU8"/>
<evidence type="ECO:0000313" key="2">
    <source>
        <dbReference type="EMBL" id="NNH21717.1"/>
    </source>
</evidence>
<comment type="caution">
    <text evidence="2">The sequence shown here is derived from an EMBL/GenBank/DDBJ whole genome shotgun (WGS) entry which is preliminary data.</text>
</comment>
<sequence length="77" mass="8539">MDEVPWPFVIAGGLMLLIAPHSLMQASNRFRRAEREGVRGAMTSGYRPEDGFRWPLALLGLVLAAGWTTVWVVVGTR</sequence>
<evidence type="ECO:0000256" key="1">
    <source>
        <dbReference type="SAM" id="Phobius"/>
    </source>
</evidence>
<feature type="transmembrane region" description="Helical" evidence="1">
    <location>
        <begin position="56"/>
        <end position="74"/>
    </location>
</feature>
<organism evidence="2 3">
    <name type="scientific">Pseudokineococcus marinus</name>
    <dbReference type="NCBI Taxonomy" id="351215"/>
    <lineage>
        <taxon>Bacteria</taxon>
        <taxon>Bacillati</taxon>
        <taxon>Actinomycetota</taxon>
        <taxon>Actinomycetes</taxon>
        <taxon>Kineosporiales</taxon>
        <taxon>Kineosporiaceae</taxon>
        <taxon>Pseudokineococcus</taxon>
    </lineage>
</organism>
<reference evidence="2 3" key="1">
    <citation type="submission" date="2020-05" db="EMBL/GenBank/DDBJ databases">
        <title>MicrobeNet Type strains.</title>
        <authorList>
            <person name="Nicholson A.C."/>
        </authorList>
    </citation>
    <scope>NUCLEOTIDE SEQUENCE [LARGE SCALE GENOMIC DNA]</scope>
    <source>
        <strain evidence="2 3">JCM 14547</strain>
    </source>
</reference>
<dbReference type="EMBL" id="JABEMA010000006">
    <property type="protein sequence ID" value="NNH21717.1"/>
    <property type="molecule type" value="Genomic_DNA"/>
</dbReference>
<keyword evidence="3" id="KW-1185">Reference proteome</keyword>
<feature type="transmembrane region" description="Helical" evidence="1">
    <location>
        <begin position="6"/>
        <end position="24"/>
    </location>
</feature>
<keyword evidence="1" id="KW-0472">Membrane</keyword>
<keyword evidence="1" id="KW-1133">Transmembrane helix</keyword>
<proteinExistence type="predicted"/>
<gene>
    <name evidence="2" type="ORF">HLB09_01160</name>
</gene>